<dbReference type="Pfam" id="PF18388">
    <property type="entry name" value="ATG29_N"/>
    <property type="match status" value="1"/>
</dbReference>
<evidence type="ECO:0000313" key="10">
    <source>
        <dbReference type="Proteomes" id="UP000799421"/>
    </source>
</evidence>
<feature type="compositionally biased region" description="Acidic residues" evidence="7">
    <location>
        <begin position="172"/>
        <end position="183"/>
    </location>
</feature>
<comment type="subcellular location">
    <subcellularLocation>
        <location evidence="1">Preautophagosomal structure</location>
    </subcellularLocation>
</comment>
<dbReference type="PANTHER" id="PTHR40012">
    <property type="entry name" value="AUTOPHAGY-RELATED PROTEIN 29"/>
    <property type="match status" value="1"/>
</dbReference>
<dbReference type="InterPro" id="IPR039113">
    <property type="entry name" value="ATG29"/>
</dbReference>
<evidence type="ECO:0000259" key="8">
    <source>
        <dbReference type="Pfam" id="PF18388"/>
    </source>
</evidence>
<dbReference type="Gene3D" id="1.10.10.2570">
    <property type="match status" value="1"/>
</dbReference>
<evidence type="ECO:0000256" key="3">
    <source>
        <dbReference type="ARBA" id="ARBA00013784"/>
    </source>
</evidence>
<name>A0A6A7C1W6_9PEZI</name>
<dbReference type="PANTHER" id="PTHR40012:SF1">
    <property type="entry name" value="AUTOPHAGY-RELATED PROTEIN 29"/>
    <property type="match status" value="1"/>
</dbReference>
<evidence type="ECO:0000256" key="5">
    <source>
        <dbReference type="ARBA" id="ARBA00022927"/>
    </source>
</evidence>
<evidence type="ECO:0000313" key="9">
    <source>
        <dbReference type="EMBL" id="KAF2861500.1"/>
    </source>
</evidence>
<keyword evidence="5" id="KW-0653">Protein transport</keyword>
<organism evidence="9 10">
    <name type="scientific">Piedraia hortae CBS 480.64</name>
    <dbReference type="NCBI Taxonomy" id="1314780"/>
    <lineage>
        <taxon>Eukaryota</taxon>
        <taxon>Fungi</taxon>
        <taxon>Dikarya</taxon>
        <taxon>Ascomycota</taxon>
        <taxon>Pezizomycotina</taxon>
        <taxon>Dothideomycetes</taxon>
        <taxon>Dothideomycetidae</taxon>
        <taxon>Capnodiales</taxon>
        <taxon>Piedraiaceae</taxon>
        <taxon>Piedraia</taxon>
    </lineage>
</organism>
<evidence type="ECO:0000256" key="1">
    <source>
        <dbReference type="ARBA" id="ARBA00004329"/>
    </source>
</evidence>
<feature type="domain" description="Atg29 N-terminal" evidence="8">
    <location>
        <begin position="15"/>
        <end position="67"/>
    </location>
</feature>
<dbReference type="Proteomes" id="UP000799421">
    <property type="component" value="Unassembled WGS sequence"/>
</dbReference>
<dbReference type="GO" id="GO:0000045">
    <property type="term" value="P:autophagosome assembly"/>
    <property type="evidence" value="ECO:0007669"/>
    <property type="project" value="InterPro"/>
</dbReference>
<protein>
    <recommendedName>
        <fullName evidence="3">Autophagy-related protein 29</fullName>
    </recommendedName>
</protein>
<evidence type="ECO:0000256" key="2">
    <source>
        <dbReference type="ARBA" id="ARBA00010082"/>
    </source>
</evidence>
<sequence length="325" mass="35071">MEKAVPSKPRKQVHYTVLVRLPFPRPPSFVDPPSIEWNASKDAHLWKLVSSRNPNINWSATAAELNVSLPFLLQQAAWLSEKHFEGVRKQMQRLGVTTTSAALSPAIPSNADGGWGDKGSVIERSPSSLTVTQGNIAAVSTAGGRQPTVTRAVRTRPSTREDEYIQGHEEPTSDEEERDDDNDPPSRNKHRTATFIPSIRAEAEDEDSSGASLPSENKAKGKRKLRAIHPPTEPSSDSTTSPPQSTASRPDTLSPRHRSQLTKAALSDGTTTPSMESSFSDLDDASVTQSALEEALLSNMQAGRGSMSIGSRLGSLRDVFGAGGR</sequence>
<feature type="compositionally biased region" description="Polar residues" evidence="7">
    <location>
        <begin position="268"/>
        <end position="286"/>
    </location>
</feature>
<evidence type="ECO:0000256" key="7">
    <source>
        <dbReference type="SAM" id="MobiDB-lite"/>
    </source>
</evidence>
<dbReference type="AlphaFoldDB" id="A0A6A7C1W6"/>
<dbReference type="GO" id="GO:0015031">
    <property type="term" value="P:protein transport"/>
    <property type="evidence" value="ECO:0007669"/>
    <property type="project" value="UniProtKB-KW"/>
</dbReference>
<keyword evidence="4" id="KW-0813">Transport</keyword>
<gene>
    <name evidence="9" type="ORF">K470DRAFT_37243</name>
</gene>
<dbReference type="InterPro" id="IPR039362">
    <property type="entry name" value="ATG29_sf"/>
</dbReference>
<evidence type="ECO:0000256" key="6">
    <source>
        <dbReference type="ARBA" id="ARBA00023006"/>
    </source>
</evidence>
<comment type="similarity">
    <text evidence="2">Belongs to the ATG29 family.</text>
</comment>
<reference evidence="9" key="1">
    <citation type="journal article" date="2020" name="Stud. Mycol.">
        <title>101 Dothideomycetes genomes: a test case for predicting lifestyles and emergence of pathogens.</title>
        <authorList>
            <person name="Haridas S."/>
            <person name="Albert R."/>
            <person name="Binder M."/>
            <person name="Bloem J."/>
            <person name="Labutti K."/>
            <person name="Salamov A."/>
            <person name="Andreopoulos B."/>
            <person name="Baker S."/>
            <person name="Barry K."/>
            <person name="Bills G."/>
            <person name="Bluhm B."/>
            <person name="Cannon C."/>
            <person name="Castanera R."/>
            <person name="Culley D."/>
            <person name="Daum C."/>
            <person name="Ezra D."/>
            <person name="Gonzalez J."/>
            <person name="Henrissat B."/>
            <person name="Kuo A."/>
            <person name="Liang C."/>
            <person name="Lipzen A."/>
            <person name="Lutzoni F."/>
            <person name="Magnuson J."/>
            <person name="Mondo S."/>
            <person name="Nolan M."/>
            <person name="Ohm R."/>
            <person name="Pangilinan J."/>
            <person name="Park H.-J."/>
            <person name="Ramirez L."/>
            <person name="Alfaro M."/>
            <person name="Sun H."/>
            <person name="Tritt A."/>
            <person name="Yoshinaga Y."/>
            <person name="Zwiers L.-H."/>
            <person name="Turgeon B."/>
            <person name="Goodwin S."/>
            <person name="Spatafora J."/>
            <person name="Crous P."/>
            <person name="Grigoriev I."/>
        </authorList>
    </citation>
    <scope>NUCLEOTIDE SEQUENCE</scope>
    <source>
        <strain evidence="9">CBS 480.64</strain>
    </source>
</reference>
<feature type="region of interest" description="Disordered" evidence="7">
    <location>
        <begin position="302"/>
        <end position="325"/>
    </location>
</feature>
<feature type="compositionally biased region" description="Basic and acidic residues" evidence="7">
    <location>
        <begin position="158"/>
        <end position="171"/>
    </location>
</feature>
<accession>A0A6A7C1W6</accession>
<keyword evidence="6" id="KW-0072">Autophagy</keyword>
<feature type="compositionally biased region" description="Low complexity" evidence="7">
    <location>
        <begin position="234"/>
        <end position="250"/>
    </location>
</feature>
<proteinExistence type="inferred from homology"/>
<dbReference type="EMBL" id="MU005972">
    <property type="protein sequence ID" value="KAF2861500.1"/>
    <property type="molecule type" value="Genomic_DNA"/>
</dbReference>
<evidence type="ECO:0000256" key="4">
    <source>
        <dbReference type="ARBA" id="ARBA00022448"/>
    </source>
</evidence>
<dbReference type="InterPro" id="IPR040666">
    <property type="entry name" value="Atg29_N"/>
</dbReference>
<keyword evidence="10" id="KW-1185">Reference proteome</keyword>
<feature type="region of interest" description="Disordered" evidence="7">
    <location>
        <begin position="140"/>
        <end position="286"/>
    </location>
</feature>
<dbReference type="GO" id="GO:0000407">
    <property type="term" value="C:phagophore assembly site"/>
    <property type="evidence" value="ECO:0007669"/>
    <property type="project" value="UniProtKB-SubCell"/>
</dbReference>
<dbReference type="OrthoDB" id="21072at2759"/>